<comment type="similarity">
    <text evidence="1">Belongs to the CIA30 family.</text>
</comment>
<dbReference type="Pfam" id="PF08547">
    <property type="entry name" value="CIA30"/>
    <property type="match status" value="1"/>
</dbReference>
<protein>
    <submittedName>
        <fullName evidence="4">NADH:ubiquinone oxidoreductase complex I intermediate-associated protein 30</fullName>
    </submittedName>
</protein>
<dbReference type="InterPro" id="IPR039131">
    <property type="entry name" value="NDUFAF1"/>
</dbReference>
<dbReference type="PANTHER" id="PTHR13194">
    <property type="entry name" value="COMPLEX I INTERMEDIATE-ASSOCIATED PROTEIN 30"/>
    <property type="match status" value="1"/>
</dbReference>
<dbReference type="InterPro" id="IPR008979">
    <property type="entry name" value="Galactose-bd-like_sf"/>
</dbReference>
<dbReference type="Proteomes" id="UP000254978">
    <property type="component" value="Unassembled WGS sequence"/>
</dbReference>
<dbReference type="SUPFAM" id="SSF49785">
    <property type="entry name" value="Galactose-binding domain-like"/>
    <property type="match status" value="1"/>
</dbReference>
<feature type="signal peptide" evidence="2">
    <location>
        <begin position="1"/>
        <end position="26"/>
    </location>
</feature>
<dbReference type="InterPro" id="IPR013857">
    <property type="entry name" value="NADH-UbQ_OxRdtase-assoc_prot30"/>
</dbReference>
<keyword evidence="5" id="KW-1185">Reference proteome</keyword>
<dbReference type="EMBL" id="UGQT01000001">
    <property type="protein sequence ID" value="STZ59787.1"/>
    <property type="molecule type" value="Genomic_DNA"/>
</dbReference>
<sequence>MTHEQRWLAGIACAGAVLAMVPCASAAAEDSVTALVNLSDAQQVAGWTTVNDPVMGGRSTSSVSFGDNALVFSGDLSLENNGGFASTRSPEDPEIGQRAAGATALRVQAVGDGKTYLLKVGIAGQPWSYIQRFPTEAGVQQTHDLPVANFEPVGMRLDPAPEAPATLDPAAIDQLGIYILDKQQGPFMITLDAIDAVR</sequence>
<gene>
    <name evidence="4" type="ORF">NCTC10821_03325</name>
</gene>
<evidence type="ECO:0000259" key="3">
    <source>
        <dbReference type="Pfam" id="PF08547"/>
    </source>
</evidence>
<dbReference type="PANTHER" id="PTHR13194:SF19">
    <property type="entry name" value="NAD(P)-BINDING ROSSMANN-FOLD SUPERFAMILY PROTEIN"/>
    <property type="match status" value="1"/>
</dbReference>
<feature type="domain" description="NADH:ubiquinone oxidoreductase intermediate-associated protein 30" evidence="3">
    <location>
        <begin position="38"/>
        <end position="189"/>
    </location>
</feature>
<feature type="chain" id="PRO_5016649221" evidence="2">
    <location>
        <begin position="27"/>
        <end position="198"/>
    </location>
</feature>
<proteinExistence type="inferred from homology"/>
<keyword evidence="4" id="KW-0830">Ubiquinone</keyword>
<dbReference type="AlphaFoldDB" id="A0A378THZ5"/>
<evidence type="ECO:0000256" key="2">
    <source>
        <dbReference type="SAM" id="SignalP"/>
    </source>
</evidence>
<evidence type="ECO:0000313" key="5">
    <source>
        <dbReference type="Proteomes" id="UP000254978"/>
    </source>
</evidence>
<reference evidence="4 5" key="1">
    <citation type="submission" date="2018-06" db="EMBL/GenBank/DDBJ databases">
        <authorList>
            <consortium name="Pathogen Informatics"/>
            <person name="Doyle S."/>
        </authorList>
    </citation>
    <scope>NUCLEOTIDE SEQUENCE [LARGE SCALE GENOMIC DNA]</scope>
    <source>
        <strain evidence="4 5">NCTC10821</strain>
    </source>
</reference>
<evidence type="ECO:0000313" key="4">
    <source>
        <dbReference type="EMBL" id="STZ59787.1"/>
    </source>
</evidence>
<evidence type="ECO:0000256" key="1">
    <source>
        <dbReference type="ARBA" id="ARBA00007884"/>
    </source>
</evidence>
<keyword evidence="2" id="KW-0732">Signal</keyword>
<name>A0A378THZ5_9MYCO</name>
<accession>A0A378THZ5</accession>
<organism evidence="4 5">
    <name type="scientific">Mycolicibacterium tokaiense</name>
    <dbReference type="NCBI Taxonomy" id="39695"/>
    <lineage>
        <taxon>Bacteria</taxon>
        <taxon>Bacillati</taxon>
        <taxon>Actinomycetota</taxon>
        <taxon>Actinomycetes</taxon>
        <taxon>Mycobacteriales</taxon>
        <taxon>Mycobacteriaceae</taxon>
        <taxon>Mycolicibacterium</taxon>
    </lineage>
</organism>